<feature type="transmembrane region" description="Helical" evidence="6">
    <location>
        <begin position="35"/>
        <end position="56"/>
    </location>
</feature>
<dbReference type="GO" id="GO:0070072">
    <property type="term" value="P:vacuolar proton-transporting V-type ATPase complex assembly"/>
    <property type="evidence" value="ECO:0007669"/>
    <property type="project" value="UniProtKB-UniRule"/>
</dbReference>
<dbReference type="Pfam" id="PF09446">
    <property type="entry name" value="VMA21"/>
    <property type="match status" value="1"/>
</dbReference>
<dbReference type="EMBL" id="ML993604">
    <property type="protein sequence ID" value="KAF2164519.1"/>
    <property type="molecule type" value="Genomic_DNA"/>
</dbReference>
<dbReference type="OrthoDB" id="160405at2759"/>
<dbReference type="HAMAP" id="MF_03058">
    <property type="entry name" value="VMA21"/>
    <property type="match status" value="1"/>
</dbReference>
<dbReference type="InterPro" id="IPR019013">
    <property type="entry name" value="Vma21"/>
</dbReference>
<name>A0A6A6CFS3_ZASCE</name>
<dbReference type="GeneID" id="54570919"/>
<keyword evidence="3 6" id="KW-1133">Transmembrane helix</keyword>
<feature type="compositionally biased region" description="Basic and acidic residues" evidence="7">
    <location>
        <begin position="7"/>
        <end position="23"/>
    </location>
</feature>
<evidence type="ECO:0000313" key="8">
    <source>
        <dbReference type="EMBL" id="KAF2164519.1"/>
    </source>
</evidence>
<evidence type="ECO:0000256" key="1">
    <source>
        <dbReference type="ARBA" id="ARBA00022692"/>
    </source>
</evidence>
<dbReference type="PANTHER" id="PTHR31792">
    <property type="entry name" value="VACUOLAR ATPASE ASSEMBLY INTEGRAL MEMBRANE PROTEIN VMA21"/>
    <property type="match status" value="1"/>
</dbReference>
<keyword evidence="9" id="KW-1185">Reference proteome</keyword>
<comment type="function">
    <text evidence="6">Required for the assembly of the V0 complex of the vacuolar ATPase (V-ATPase) in the endoplasmic reticulum.</text>
</comment>
<proteinExistence type="inferred from homology"/>
<gene>
    <name evidence="8" type="ORF">M409DRAFT_67998</name>
</gene>
<evidence type="ECO:0000256" key="5">
    <source>
        <dbReference type="ARBA" id="ARBA00023329"/>
    </source>
</evidence>
<evidence type="ECO:0000313" key="9">
    <source>
        <dbReference type="Proteomes" id="UP000799537"/>
    </source>
</evidence>
<dbReference type="GO" id="GO:0012507">
    <property type="term" value="C:ER to Golgi transport vesicle membrane"/>
    <property type="evidence" value="ECO:0007669"/>
    <property type="project" value="UniProtKB-SubCell"/>
</dbReference>
<keyword evidence="4 6" id="KW-0472">Membrane</keyword>
<organism evidence="8 9">
    <name type="scientific">Zasmidium cellare ATCC 36951</name>
    <dbReference type="NCBI Taxonomy" id="1080233"/>
    <lineage>
        <taxon>Eukaryota</taxon>
        <taxon>Fungi</taxon>
        <taxon>Dikarya</taxon>
        <taxon>Ascomycota</taxon>
        <taxon>Pezizomycotina</taxon>
        <taxon>Dothideomycetes</taxon>
        <taxon>Dothideomycetidae</taxon>
        <taxon>Mycosphaerellales</taxon>
        <taxon>Mycosphaerellaceae</taxon>
        <taxon>Zasmidium</taxon>
    </lineage>
</organism>
<dbReference type="Proteomes" id="UP000799537">
    <property type="component" value="Unassembled WGS sequence"/>
</dbReference>
<dbReference type="RefSeq" id="XP_033665408.1">
    <property type="nucleotide sequence ID" value="XM_033817647.1"/>
</dbReference>
<evidence type="ECO:0000256" key="6">
    <source>
        <dbReference type="HAMAP-Rule" id="MF_03058"/>
    </source>
</evidence>
<dbReference type="GO" id="GO:0033116">
    <property type="term" value="C:endoplasmic reticulum-Golgi intermediate compartment membrane"/>
    <property type="evidence" value="ECO:0007669"/>
    <property type="project" value="UniProtKB-SubCell"/>
</dbReference>
<keyword evidence="2 6" id="KW-0256">Endoplasmic reticulum</keyword>
<feature type="region of interest" description="Disordered" evidence="7">
    <location>
        <begin position="1"/>
        <end position="23"/>
    </location>
</feature>
<comment type="subcellular location">
    <subcellularLocation>
        <location evidence="6">Endoplasmic reticulum membrane</location>
        <topology evidence="6">Multi-pass membrane protein</topology>
    </subcellularLocation>
    <subcellularLocation>
        <location evidence="6">Endoplasmic reticulum-Golgi intermediate compartment membrane</location>
        <topology evidence="6">Multi-pass membrane protein</topology>
    </subcellularLocation>
    <subcellularLocation>
        <location evidence="6">Cytoplasmic vesicle</location>
        <location evidence="6">COPII-coated vesicle membrane</location>
        <topology evidence="6">Multi-pass membrane protein</topology>
    </subcellularLocation>
</comment>
<evidence type="ECO:0000256" key="3">
    <source>
        <dbReference type="ARBA" id="ARBA00022989"/>
    </source>
</evidence>
<evidence type="ECO:0000256" key="4">
    <source>
        <dbReference type="ARBA" id="ARBA00023136"/>
    </source>
</evidence>
<dbReference type="PANTHER" id="PTHR31792:SF3">
    <property type="entry name" value="VACUOLAR ATPASE ASSEMBLY INTEGRAL MEMBRANE PROTEIN VMA21"/>
    <property type="match status" value="1"/>
</dbReference>
<sequence>MATQRIRTTEKTHLDQDETKAEVKSNITPAVPSSVIAKLLGFTFAMITLPIGSYFVTVNTLFGGNSTYAGGFAAVMANVVLIGYVIVAFNDDKSEREADEDEKKKSR</sequence>
<keyword evidence="1 6" id="KW-0812">Transmembrane</keyword>
<evidence type="ECO:0000256" key="7">
    <source>
        <dbReference type="SAM" id="MobiDB-lite"/>
    </source>
</evidence>
<comment type="similarity">
    <text evidence="6">Belongs to the VMA21 family.</text>
</comment>
<feature type="short sequence motif" description="Prevents secretion from ER" evidence="6">
    <location>
        <begin position="104"/>
        <end position="107"/>
    </location>
</feature>
<protein>
    <submittedName>
        <fullName evidence="8">Uncharacterized protein</fullName>
    </submittedName>
</protein>
<dbReference type="GO" id="GO:0005789">
    <property type="term" value="C:endoplasmic reticulum membrane"/>
    <property type="evidence" value="ECO:0007669"/>
    <property type="project" value="UniProtKB-SubCell"/>
</dbReference>
<accession>A0A6A6CFS3</accession>
<evidence type="ECO:0000256" key="2">
    <source>
        <dbReference type="ARBA" id="ARBA00022824"/>
    </source>
</evidence>
<feature type="transmembrane region" description="Helical" evidence="6">
    <location>
        <begin position="68"/>
        <end position="89"/>
    </location>
</feature>
<dbReference type="AlphaFoldDB" id="A0A6A6CFS3"/>
<keyword evidence="5 6" id="KW-0968">Cytoplasmic vesicle</keyword>
<reference evidence="8" key="1">
    <citation type="journal article" date="2020" name="Stud. Mycol.">
        <title>101 Dothideomycetes genomes: a test case for predicting lifestyles and emergence of pathogens.</title>
        <authorList>
            <person name="Haridas S."/>
            <person name="Albert R."/>
            <person name="Binder M."/>
            <person name="Bloem J."/>
            <person name="Labutti K."/>
            <person name="Salamov A."/>
            <person name="Andreopoulos B."/>
            <person name="Baker S."/>
            <person name="Barry K."/>
            <person name="Bills G."/>
            <person name="Bluhm B."/>
            <person name="Cannon C."/>
            <person name="Castanera R."/>
            <person name="Culley D."/>
            <person name="Daum C."/>
            <person name="Ezra D."/>
            <person name="Gonzalez J."/>
            <person name="Henrissat B."/>
            <person name="Kuo A."/>
            <person name="Liang C."/>
            <person name="Lipzen A."/>
            <person name="Lutzoni F."/>
            <person name="Magnuson J."/>
            <person name="Mondo S."/>
            <person name="Nolan M."/>
            <person name="Ohm R."/>
            <person name="Pangilinan J."/>
            <person name="Park H.-J."/>
            <person name="Ramirez L."/>
            <person name="Alfaro M."/>
            <person name="Sun H."/>
            <person name="Tritt A."/>
            <person name="Yoshinaga Y."/>
            <person name="Zwiers L.-H."/>
            <person name="Turgeon B."/>
            <person name="Goodwin S."/>
            <person name="Spatafora J."/>
            <person name="Crous P."/>
            <person name="Grigoriev I."/>
        </authorList>
    </citation>
    <scope>NUCLEOTIDE SEQUENCE</scope>
    <source>
        <strain evidence="8">ATCC 36951</strain>
    </source>
</reference>